<dbReference type="PIRSF" id="PIRSF006483">
    <property type="entry name" value="Membrane_protein_YitT"/>
    <property type="match status" value="1"/>
</dbReference>
<dbReference type="CDD" id="cd16380">
    <property type="entry name" value="YitT_C"/>
    <property type="match status" value="1"/>
</dbReference>
<evidence type="ECO:0000313" key="9">
    <source>
        <dbReference type="EMBL" id="SPE18813.1"/>
    </source>
</evidence>
<evidence type="ECO:0000256" key="5">
    <source>
        <dbReference type="ARBA" id="ARBA00023136"/>
    </source>
</evidence>
<dbReference type="Proteomes" id="UP000239650">
    <property type="component" value="Unassembled WGS sequence"/>
</dbReference>
<protein>
    <submittedName>
        <fullName evidence="8">YitT family protein</fullName>
    </submittedName>
</protein>
<dbReference type="InterPro" id="IPR019264">
    <property type="entry name" value="DUF2179"/>
</dbReference>
<proteinExistence type="predicted"/>
<dbReference type="InterPro" id="IPR003740">
    <property type="entry name" value="YitT"/>
</dbReference>
<keyword evidence="4 6" id="KW-1133">Transmembrane helix</keyword>
<evidence type="ECO:0000313" key="11">
    <source>
        <dbReference type="Proteomes" id="UP000239650"/>
    </source>
</evidence>
<dbReference type="Gene3D" id="3.30.70.120">
    <property type="match status" value="1"/>
</dbReference>
<feature type="transmembrane region" description="Helical" evidence="6">
    <location>
        <begin position="115"/>
        <end position="135"/>
    </location>
</feature>
<dbReference type="EMBL" id="MKGH01000027">
    <property type="protein sequence ID" value="PKX77786.1"/>
    <property type="molecule type" value="Genomic_DNA"/>
</dbReference>
<keyword evidence="5 6" id="KW-0472">Membrane</keyword>
<accession>A0A094Y188</accession>
<feature type="transmembrane region" description="Helical" evidence="6">
    <location>
        <begin position="183"/>
        <end position="201"/>
    </location>
</feature>
<evidence type="ECO:0000256" key="1">
    <source>
        <dbReference type="ARBA" id="ARBA00004651"/>
    </source>
</evidence>
<reference evidence="8 10" key="1">
    <citation type="submission" date="2016-09" db="EMBL/GenBank/DDBJ databases">
        <authorList>
            <person name="Inglin R.C."/>
        </authorList>
    </citation>
    <scope>NUCLEOTIDE SEQUENCE [LARGE SCALE GENOMIC DNA]</scope>
    <source>
        <strain evidence="8 10">RI-517</strain>
    </source>
</reference>
<feature type="domain" description="DUF2179" evidence="7">
    <location>
        <begin position="229"/>
        <end position="284"/>
    </location>
</feature>
<evidence type="ECO:0000256" key="2">
    <source>
        <dbReference type="ARBA" id="ARBA00022475"/>
    </source>
</evidence>
<organism evidence="9 11">
    <name type="scientific">Latilactobacillus sakei</name>
    <name type="common">Lactobacillus sakei</name>
    <dbReference type="NCBI Taxonomy" id="1599"/>
    <lineage>
        <taxon>Bacteria</taxon>
        <taxon>Bacillati</taxon>
        <taxon>Bacillota</taxon>
        <taxon>Bacilli</taxon>
        <taxon>Lactobacillales</taxon>
        <taxon>Lactobacillaceae</taxon>
        <taxon>Latilactobacillus</taxon>
    </lineage>
</organism>
<sequence>MDDLARKHQNMAKVSAAILYGICVSIALNFFWEEGGVYASGITGFAQFIHTVTAKFMPFLPFPLSTSLMLFLLNVPLFVLAWFKIGHHFTIYTFIAVIFSSLMVQIMPLTQLTDNPIICAIFGAVINGFGTGMALKNDISTGGLDIIGIVLRKKTGRSVGTINIIFNVALVFAAGFIFGWEHALYSILSIFVNGKVIDMVYTRQQKMQVMIITDNPKVVIQMIQDEMRRGITIVHDVEGAYNREEKTMLFTVISRFEMHDLEMVMKEADDHAFVSITEAVKILGHFYEPKIK</sequence>
<dbReference type="PANTHER" id="PTHR33545:SF5">
    <property type="entry name" value="UPF0750 MEMBRANE PROTEIN YITT"/>
    <property type="match status" value="1"/>
</dbReference>
<feature type="transmembrane region" description="Helical" evidence="6">
    <location>
        <begin position="12"/>
        <end position="32"/>
    </location>
</feature>
<evidence type="ECO:0000256" key="4">
    <source>
        <dbReference type="ARBA" id="ARBA00022989"/>
    </source>
</evidence>
<evidence type="ECO:0000313" key="8">
    <source>
        <dbReference type="EMBL" id="PKX77786.1"/>
    </source>
</evidence>
<dbReference type="InterPro" id="IPR015867">
    <property type="entry name" value="N-reg_PII/ATP_PRibTrfase_C"/>
</dbReference>
<comment type="caution">
    <text evidence="9">The sequence shown here is derived from an EMBL/GenBank/DDBJ whole genome shotgun (WGS) entry which is preliminary data.</text>
</comment>
<evidence type="ECO:0000313" key="10">
    <source>
        <dbReference type="Proteomes" id="UP000234349"/>
    </source>
</evidence>
<evidence type="ECO:0000256" key="6">
    <source>
        <dbReference type="SAM" id="Phobius"/>
    </source>
</evidence>
<feature type="transmembrane region" description="Helical" evidence="6">
    <location>
        <begin position="62"/>
        <end position="82"/>
    </location>
</feature>
<keyword evidence="2" id="KW-1003">Cell membrane</keyword>
<feature type="transmembrane region" description="Helical" evidence="6">
    <location>
        <begin position="89"/>
        <end position="109"/>
    </location>
</feature>
<dbReference type="Proteomes" id="UP000234349">
    <property type="component" value="Unassembled WGS sequence"/>
</dbReference>
<dbReference type="OMA" id="FILAWFK"/>
<evidence type="ECO:0000259" key="7">
    <source>
        <dbReference type="Pfam" id="PF10035"/>
    </source>
</evidence>
<keyword evidence="3 6" id="KW-0812">Transmembrane</keyword>
<evidence type="ECO:0000256" key="3">
    <source>
        <dbReference type="ARBA" id="ARBA00022692"/>
    </source>
</evidence>
<dbReference type="PANTHER" id="PTHR33545">
    <property type="entry name" value="UPF0750 MEMBRANE PROTEIN YITT-RELATED"/>
    <property type="match status" value="1"/>
</dbReference>
<dbReference type="EMBL" id="OKRC01000001">
    <property type="protein sequence ID" value="SPE18813.1"/>
    <property type="molecule type" value="Genomic_DNA"/>
</dbReference>
<dbReference type="InterPro" id="IPR051461">
    <property type="entry name" value="UPF0750_membrane"/>
</dbReference>
<dbReference type="Pfam" id="PF02588">
    <property type="entry name" value="YitT_membrane"/>
    <property type="match status" value="1"/>
</dbReference>
<gene>
    <name evidence="8" type="ORF">CUR37_06125</name>
    <name evidence="9" type="ORF">LAS9267_00314</name>
</gene>
<feature type="transmembrane region" description="Helical" evidence="6">
    <location>
        <begin position="156"/>
        <end position="177"/>
    </location>
</feature>
<dbReference type="Pfam" id="PF10035">
    <property type="entry name" value="DUF2179"/>
    <property type="match status" value="1"/>
</dbReference>
<dbReference type="GO" id="GO:0005886">
    <property type="term" value="C:plasma membrane"/>
    <property type="evidence" value="ECO:0007669"/>
    <property type="project" value="UniProtKB-SubCell"/>
</dbReference>
<dbReference type="AlphaFoldDB" id="A0A094Y188"/>
<reference evidence="9 11" key="2">
    <citation type="submission" date="2018-02" db="EMBL/GenBank/DDBJ databases">
        <authorList>
            <person name="Rodrigo-Torres L."/>
            <person name="Arahal R. D."/>
            <person name="Lucena T."/>
        </authorList>
    </citation>
    <scope>NUCLEOTIDE SEQUENCE [LARGE SCALE GENOMIC DNA]</scope>
    <source>
        <strain evidence="9 11">CECT 9267</strain>
    </source>
</reference>
<name>A0A094Y188_LATSK</name>
<comment type="subcellular location">
    <subcellularLocation>
        <location evidence="1">Cell membrane</location>
        <topology evidence="1">Multi-pass membrane protein</topology>
    </subcellularLocation>
</comment>